<dbReference type="FunFam" id="3.40.50.720:FF:000084">
    <property type="entry name" value="Short-chain dehydrogenase reductase"/>
    <property type="match status" value="1"/>
</dbReference>
<dbReference type="CDD" id="cd05233">
    <property type="entry name" value="SDR_c"/>
    <property type="match status" value="1"/>
</dbReference>
<sequence length="259" mass="26398">MAIMGRLAGKIAFISGTGAGIGRAAAQVFAAEGATVFGCDLDADAAAETVELVEKAGGVMRSLAPVDLSTEAGAHEWIDAGIEALGGIDILYNNASALRNGPFATMPAEDWYFTIKNELDIPYFCTQAAWPHLIARGGGAVLNVASVAAVRGAPFMPMVPHGAAKGGVLAMSKHLCAAGAPHRIRVNTIAPGMTHTSATAPFLDDPDGPKAQLEARIPVGRVGEPEDIARAAAFLCSDEAAFVNGANLMVDGGDSAMAG</sequence>
<dbReference type="Pfam" id="PF13561">
    <property type="entry name" value="adh_short_C2"/>
    <property type="match status" value="1"/>
</dbReference>
<dbReference type="AlphaFoldDB" id="A0A250VCS3"/>
<dbReference type="SUPFAM" id="SSF51735">
    <property type="entry name" value="NAD(P)-binding Rossmann-fold domains"/>
    <property type="match status" value="1"/>
</dbReference>
<reference evidence="4" key="1">
    <citation type="submission" date="2017-05" db="EMBL/GenBank/DDBJ databases">
        <title>Streptomyces olivochromogenes NBRC 3561 whole genome shotgun sequence.</title>
        <authorList>
            <person name="Dohra H."/>
            <person name="Kodani S."/>
        </authorList>
    </citation>
    <scope>NUCLEOTIDE SEQUENCE [LARGE SCALE GENOMIC DNA]</scope>
    <source>
        <strain evidence="4">NBRC 3561</strain>
    </source>
</reference>
<dbReference type="Proteomes" id="UP000217446">
    <property type="component" value="Unassembled WGS sequence"/>
</dbReference>
<keyword evidence="4" id="KW-1185">Reference proteome</keyword>
<accession>A0A250VCS3</accession>
<name>A0A250VCS3_STROL</name>
<dbReference type="InterPro" id="IPR002347">
    <property type="entry name" value="SDR_fam"/>
</dbReference>
<comment type="similarity">
    <text evidence="1">Belongs to the short-chain dehydrogenases/reductases (SDR) family.</text>
</comment>
<evidence type="ECO:0000313" key="3">
    <source>
        <dbReference type="EMBL" id="GAX51884.1"/>
    </source>
</evidence>
<organism evidence="3 4">
    <name type="scientific">Streptomyces olivochromogenes</name>
    <dbReference type="NCBI Taxonomy" id="1963"/>
    <lineage>
        <taxon>Bacteria</taxon>
        <taxon>Bacillati</taxon>
        <taxon>Actinomycetota</taxon>
        <taxon>Actinomycetes</taxon>
        <taxon>Kitasatosporales</taxon>
        <taxon>Streptomycetaceae</taxon>
        <taxon>Streptomyces</taxon>
    </lineage>
</organism>
<keyword evidence="2 3" id="KW-0560">Oxidoreductase</keyword>
<dbReference type="PANTHER" id="PTHR42760:SF115">
    <property type="entry name" value="3-OXOACYL-[ACYL-CARRIER-PROTEIN] REDUCTASE FABG"/>
    <property type="match status" value="1"/>
</dbReference>
<gene>
    <name evidence="3" type="primary">fabG_10</name>
    <name evidence="3" type="ORF">SO3561_03391</name>
</gene>
<dbReference type="InterPro" id="IPR036291">
    <property type="entry name" value="NAD(P)-bd_dom_sf"/>
</dbReference>
<dbReference type="GO" id="GO:0004316">
    <property type="term" value="F:3-oxoacyl-[acyl-carrier-protein] reductase (NADPH) activity"/>
    <property type="evidence" value="ECO:0007669"/>
    <property type="project" value="UniProtKB-EC"/>
</dbReference>
<dbReference type="RefSeq" id="WP_235613557.1">
    <property type="nucleotide sequence ID" value="NZ_BDQI01000006.1"/>
</dbReference>
<comment type="caution">
    <text evidence="3">The sequence shown here is derived from an EMBL/GenBank/DDBJ whole genome shotgun (WGS) entry which is preliminary data.</text>
</comment>
<evidence type="ECO:0000313" key="4">
    <source>
        <dbReference type="Proteomes" id="UP000217446"/>
    </source>
</evidence>
<evidence type="ECO:0000256" key="1">
    <source>
        <dbReference type="ARBA" id="ARBA00006484"/>
    </source>
</evidence>
<evidence type="ECO:0000256" key="2">
    <source>
        <dbReference type="ARBA" id="ARBA00023002"/>
    </source>
</evidence>
<protein>
    <submittedName>
        <fullName evidence="3">3-oxoacyl-[acyl-carrier-protein] reductase FabG</fullName>
        <ecNumber evidence="3">1.1.1.100</ecNumber>
    </submittedName>
</protein>
<dbReference type="PRINTS" id="PR00081">
    <property type="entry name" value="GDHRDH"/>
</dbReference>
<dbReference type="EMBL" id="BDQI01000006">
    <property type="protein sequence ID" value="GAX51884.1"/>
    <property type="molecule type" value="Genomic_DNA"/>
</dbReference>
<dbReference type="Gene3D" id="3.40.50.720">
    <property type="entry name" value="NAD(P)-binding Rossmann-like Domain"/>
    <property type="match status" value="1"/>
</dbReference>
<dbReference type="PANTHER" id="PTHR42760">
    <property type="entry name" value="SHORT-CHAIN DEHYDROGENASES/REDUCTASES FAMILY MEMBER"/>
    <property type="match status" value="1"/>
</dbReference>
<proteinExistence type="inferred from homology"/>
<dbReference type="STRING" id="1963.AQJ27_25560"/>
<dbReference type="EC" id="1.1.1.100" evidence="3"/>
<dbReference type="PRINTS" id="PR00080">
    <property type="entry name" value="SDRFAMILY"/>
</dbReference>